<evidence type="ECO:0000256" key="1">
    <source>
        <dbReference type="SAM" id="Phobius"/>
    </source>
</evidence>
<organism evidence="2 3">
    <name type="scientific">Parendozoicomonas haliclonae</name>
    <dbReference type="NCBI Taxonomy" id="1960125"/>
    <lineage>
        <taxon>Bacteria</taxon>
        <taxon>Pseudomonadati</taxon>
        <taxon>Pseudomonadota</taxon>
        <taxon>Gammaproteobacteria</taxon>
        <taxon>Oceanospirillales</taxon>
        <taxon>Endozoicomonadaceae</taxon>
        <taxon>Parendozoicomonas</taxon>
    </lineage>
</organism>
<proteinExistence type="predicted"/>
<dbReference type="GO" id="GO:0042910">
    <property type="term" value="F:xenobiotic transmembrane transporter activity"/>
    <property type="evidence" value="ECO:0007669"/>
    <property type="project" value="TreeGrafter"/>
</dbReference>
<dbReference type="PANTHER" id="PTHR32063:SF0">
    <property type="entry name" value="SWARMING MOTILITY PROTEIN SWRC"/>
    <property type="match status" value="1"/>
</dbReference>
<dbReference type="AlphaFoldDB" id="A0A1X7AIR1"/>
<reference evidence="2 3" key="1">
    <citation type="submission" date="2017-03" db="EMBL/GenBank/DDBJ databases">
        <authorList>
            <person name="Afonso C.L."/>
            <person name="Miller P.J."/>
            <person name="Scott M.A."/>
            <person name="Spackman E."/>
            <person name="Goraichik I."/>
            <person name="Dimitrov K.M."/>
            <person name="Suarez D.L."/>
            <person name="Swayne D.E."/>
        </authorList>
    </citation>
    <scope>NUCLEOTIDE SEQUENCE [LARGE SCALE GENOMIC DNA]</scope>
    <source>
        <strain evidence="2">SB41UT1</strain>
    </source>
</reference>
<feature type="transmembrane region" description="Helical" evidence="1">
    <location>
        <begin position="465"/>
        <end position="484"/>
    </location>
</feature>
<dbReference type="InterPro" id="IPR027463">
    <property type="entry name" value="AcrB_DN_DC_subdom"/>
</dbReference>
<keyword evidence="1" id="KW-0472">Membrane</keyword>
<feature type="transmembrane region" description="Helical" evidence="1">
    <location>
        <begin position="523"/>
        <end position="541"/>
    </location>
</feature>
<name>A0A1X7AIR1_9GAMM</name>
<feature type="transmembrane region" description="Helical" evidence="1">
    <location>
        <begin position="386"/>
        <end position="411"/>
    </location>
</feature>
<feature type="transmembrane region" description="Helical" evidence="1">
    <location>
        <begin position="12"/>
        <end position="32"/>
    </location>
</feature>
<evidence type="ECO:0000313" key="3">
    <source>
        <dbReference type="Proteomes" id="UP000196573"/>
    </source>
</evidence>
<dbReference type="EMBL" id="FWPT01000003">
    <property type="protein sequence ID" value="SMA44100.1"/>
    <property type="molecule type" value="Genomic_DNA"/>
</dbReference>
<feature type="transmembrane region" description="Helical" evidence="1">
    <location>
        <begin position="333"/>
        <end position="353"/>
    </location>
</feature>
<dbReference type="PRINTS" id="PR00702">
    <property type="entry name" value="ACRIFLAVINRP"/>
</dbReference>
<feature type="transmembrane region" description="Helical" evidence="1">
    <location>
        <begin position="982"/>
        <end position="1005"/>
    </location>
</feature>
<gene>
    <name evidence="2" type="primary">mexB_2</name>
    <name evidence="2" type="ORF">EHSB41UT_01731</name>
</gene>
<feature type="transmembrane region" description="Helical" evidence="1">
    <location>
        <begin position="360"/>
        <end position="380"/>
    </location>
</feature>
<dbReference type="RefSeq" id="WP_087108848.1">
    <property type="nucleotide sequence ID" value="NZ_CBCSCN010000008.1"/>
</dbReference>
<dbReference type="InterPro" id="IPR001036">
    <property type="entry name" value="Acrflvin-R"/>
</dbReference>
<dbReference type="Proteomes" id="UP000196573">
    <property type="component" value="Unassembled WGS sequence"/>
</dbReference>
<dbReference type="Gene3D" id="3.30.2090.10">
    <property type="entry name" value="Multidrug efflux transporter AcrB TolC docking domain, DN and DC subdomains"/>
    <property type="match status" value="2"/>
</dbReference>
<dbReference type="SUPFAM" id="SSF82693">
    <property type="entry name" value="Multidrug efflux transporter AcrB pore domain, PN1, PN2, PC1 and PC2 subdomains"/>
    <property type="match status" value="2"/>
</dbReference>
<sequence length="1040" mass="113637">MNLTRSAVNHPALVGIGLALVFLLGLISIRLLPVQLFPDIDRPGLSVEVFWRAAAPEEMESEITEPLEDVLKGLPGLKHMNSSSGNGRTEVEMEFALNTDMEKTMLEVINRMNQVSGLPDNINGPFIESGGSNDSLTFLFLQQLPGNERPIKNYQSLIDTRVKPVLESVKGVSGVDVRGEGQRQLEIIFDPARAAELEITIPELARRVSTGFDISGGSINIGRKEYKLRLAGKYEISELGELVVAWRDGKPVYLKDIASIEITRGKERTLRIQNGNPAIGMEVRRESGANALEALLNVKEQVAILNDTVLVPEGVKLVQSFDASIFIKRAINMVSSSLIFGILLAIGVLWFFLRRWRATLLIAMAIPVCLMLTICMVKLTGRTLNLVSLAGLAFSVGMVLDAAIVVLESMVRQRERDVSKTKAESAVIASNKVWSALLASTLTTVAIFLPIMLLNDIEGQLFSDLALTIAASVAMSLMVAMTVLPTAAAKWLPDQQFVDHYQNTWNKLTNLIMGVTRTTRRRWLVILLFMGIPIILTRSAIPQMDYLPQVKRDAVDVWVRFTPGTSVESVKTEIMPVLVDRLAPYMSGEQEPALRNYYFILWPGGASMGIRAADQSRIKELESLVMDEIVQGIPDMQAFGGQGNLFGGFGNDNGVDLDLQAGDLRELYAAAGQAMAYIQEQIPGARVRPRPGLDFTAPELQLIPNDTRLAEAGWYRTDLPQVVRVLGEGTQLGEYFDGDERMRIILKGEELGSPEQLEATPLMTPAGGVIPLGELVSVEPKLGPGSIRRVDQRRTLTLSISLPDDMTLQSALEKVEQDIIPGVRGFLPDDGQIRVSGNADSLKQAITNLVSIFAFALFILLILLWGLFKSFKDAALVILTLPLATVGGLMAIHLLNMVSEQSVDLLTMIGFVILLGLVVNNAILLVHQARVGEREGLQRSAAVREALLTRMRPIFMTTLTSIFGMLPLLLSPTTGSEIYRGLAAVIVGGMTVSSLFTLVLLPALLQLGKAKSVEARVYEHYAVAAENASEASSMKAAVKE</sequence>
<protein>
    <submittedName>
        <fullName evidence="2">Multidrug resistance protein MexB</fullName>
    </submittedName>
</protein>
<accession>A0A1X7AIR1</accession>
<dbReference type="Gene3D" id="3.30.70.1320">
    <property type="entry name" value="Multidrug efflux transporter AcrB pore domain like"/>
    <property type="match status" value="1"/>
</dbReference>
<dbReference type="SUPFAM" id="SSF82714">
    <property type="entry name" value="Multidrug efflux transporter AcrB TolC docking domain, DN and DC subdomains"/>
    <property type="match status" value="2"/>
</dbReference>
<feature type="transmembrane region" description="Helical" evidence="1">
    <location>
        <begin position="947"/>
        <end position="970"/>
    </location>
</feature>
<feature type="transmembrane region" description="Helical" evidence="1">
    <location>
        <begin position="432"/>
        <end position="453"/>
    </location>
</feature>
<keyword evidence="1" id="KW-1133">Transmembrane helix</keyword>
<feature type="transmembrane region" description="Helical" evidence="1">
    <location>
        <begin position="875"/>
        <end position="899"/>
    </location>
</feature>
<feature type="transmembrane region" description="Helical" evidence="1">
    <location>
        <begin position="849"/>
        <end position="868"/>
    </location>
</feature>
<dbReference type="Gene3D" id="3.30.70.1440">
    <property type="entry name" value="Multidrug efflux transporter AcrB pore domain"/>
    <property type="match status" value="1"/>
</dbReference>
<dbReference type="PANTHER" id="PTHR32063">
    <property type="match status" value="1"/>
</dbReference>
<dbReference type="Gene3D" id="1.20.1640.10">
    <property type="entry name" value="Multidrug efflux transporter AcrB transmembrane domain"/>
    <property type="match status" value="2"/>
</dbReference>
<dbReference type="Pfam" id="PF00873">
    <property type="entry name" value="ACR_tran"/>
    <property type="match status" value="1"/>
</dbReference>
<dbReference type="Gene3D" id="3.30.70.1430">
    <property type="entry name" value="Multidrug efflux transporter AcrB pore domain"/>
    <property type="match status" value="2"/>
</dbReference>
<keyword evidence="3" id="KW-1185">Reference proteome</keyword>
<evidence type="ECO:0000313" key="2">
    <source>
        <dbReference type="EMBL" id="SMA44100.1"/>
    </source>
</evidence>
<dbReference type="SUPFAM" id="SSF82866">
    <property type="entry name" value="Multidrug efflux transporter AcrB transmembrane domain"/>
    <property type="match status" value="2"/>
</dbReference>
<keyword evidence="1" id="KW-0812">Transmembrane</keyword>
<feature type="transmembrane region" description="Helical" evidence="1">
    <location>
        <begin position="905"/>
        <end position="926"/>
    </location>
</feature>
<dbReference type="GO" id="GO:0005886">
    <property type="term" value="C:plasma membrane"/>
    <property type="evidence" value="ECO:0007669"/>
    <property type="project" value="TreeGrafter"/>
</dbReference>
<dbReference type="OrthoDB" id="9757904at2"/>